<name>A0A415E5Y0_9FIRM</name>
<comment type="caution">
    <text evidence="1">The sequence shown here is derived from an EMBL/GenBank/DDBJ whole genome shotgun (WGS) entry which is preliminary data.</text>
</comment>
<accession>A0A415E5Y0</accession>
<dbReference type="AlphaFoldDB" id="A0A415E5Y0"/>
<dbReference type="Proteomes" id="UP000284841">
    <property type="component" value="Unassembled WGS sequence"/>
</dbReference>
<keyword evidence="2" id="KW-1185">Reference proteome</keyword>
<organism evidence="1 2">
    <name type="scientific">Emergencia timonensis</name>
    <dbReference type="NCBI Taxonomy" id="1776384"/>
    <lineage>
        <taxon>Bacteria</taxon>
        <taxon>Bacillati</taxon>
        <taxon>Bacillota</taxon>
        <taxon>Clostridia</taxon>
        <taxon>Peptostreptococcales</taxon>
        <taxon>Anaerovoracaceae</taxon>
        <taxon>Emergencia</taxon>
    </lineage>
</organism>
<gene>
    <name evidence="1" type="ORF">DW099_01025</name>
</gene>
<proteinExistence type="predicted"/>
<protein>
    <submittedName>
        <fullName evidence="1">Uncharacterized protein</fullName>
    </submittedName>
</protein>
<evidence type="ECO:0000313" key="1">
    <source>
        <dbReference type="EMBL" id="RHJ89187.1"/>
    </source>
</evidence>
<sequence>MEASTADWVKTIEKDCKITGFGRPYGTVKETLDKDEKKMVWRVTFEIDEEITQEMVDGYAKSVWDACVEADGGRMHSCNGYLYDEAWDAERSQIPLNYYIWYYTVNHKEFRVGIYPTNLEDGIPGGIVLKIERWNYIEKKAGS</sequence>
<dbReference type="EMBL" id="QRMS01000001">
    <property type="protein sequence ID" value="RHJ89187.1"/>
    <property type="molecule type" value="Genomic_DNA"/>
</dbReference>
<reference evidence="1 2" key="1">
    <citation type="submission" date="2018-08" db="EMBL/GenBank/DDBJ databases">
        <title>A genome reference for cultivated species of the human gut microbiota.</title>
        <authorList>
            <person name="Zou Y."/>
            <person name="Xue W."/>
            <person name="Luo G."/>
        </authorList>
    </citation>
    <scope>NUCLEOTIDE SEQUENCE [LARGE SCALE GENOMIC DNA]</scope>
    <source>
        <strain evidence="1 2">AM07-24</strain>
    </source>
</reference>
<evidence type="ECO:0000313" key="2">
    <source>
        <dbReference type="Proteomes" id="UP000284841"/>
    </source>
</evidence>